<dbReference type="RefSeq" id="WP_353941835.1">
    <property type="nucleotide sequence ID" value="NZ_CP159534.1"/>
</dbReference>
<gene>
    <name evidence="2" type="ORF">ABII15_09450</name>
</gene>
<dbReference type="KEGG" id="stac:ABII15_09450"/>
<dbReference type="EMBL" id="CP159534">
    <property type="protein sequence ID" value="XCJ70180.1"/>
    <property type="molecule type" value="Genomic_DNA"/>
</dbReference>
<name>A0AAU8IQJ3_9ACTN</name>
<keyword evidence="1" id="KW-1133">Transmembrane helix</keyword>
<proteinExistence type="predicted"/>
<evidence type="ECO:0000256" key="1">
    <source>
        <dbReference type="SAM" id="Phobius"/>
    </source>
</evidence>
<dbReference type="AlphaFoldDB" id="A0AAU8IQJ3"/>
<accession>A0AAU8IQJ3</accession>
<keyword evidence="1" id="KW-0472">Membrane</keyword>
<keyword evidence="1" id="KW-0812">Transmembrane</keyword>
<organism evidence="2">
    <name type="scientific">Streptomyces tabacisoli</name>
    <dbReference type="NCBI Taxonomy" id="3156398"/>
    <lineage>
        <taxon>Bacteria</taxon>
        <taxon>Bacillati</taxon>
        <taxon>Actinomycetota</taxon>
        <taxon>Actinomycetes</taxon>
        <taxon>Kitasatosporales</taxon>
        <taxon>Streptomycetaceae</taxon>
        <taxon>Streptomyces</taxon>
    </lineage>
</organism>
<feature type="transmembrane region" description="Helical" evidence="1">
    <location>
        <begin position="6"/>
        <end position="27"/>
    </location>
</feature>
<protein>
    <submittedName>
        <fullName evidence="2">Uncharacterized protein</fullName>
    </submittedName>
</protein>
<sequence>MRDVVYALAMPALMCASGIYAAGAAWWRRRRPAPPPYSQAGLRLAGERAVVVAEAIVADEFALCAGGIKFPDDRSAGGVRARDRRP</sequence>
<evidence type="ECO:0000313" key="2">
    <source>
        <dbReference type="EMBL" id="XCJ70180.1"/>
    </source>
</evidence>
<reference evidence="2" key="1">
    <citation type="submission" date="2024-06" db="EMBL/GenBank/DDBJ databases">
        <title>Streptomyces sp. strain HUAS MG91 genome sequences.</title>
        <authorList>
            <person name="Mo P."/>
        </authorList>
    </citation>
    <scope>NUCLEOTIDE SEQUENCE</scope>
    <source>
        <strain evidence="2">HUAS MG91</strain>
    </source>
</reference>